<accession>A0A146K920</accession>
<dbReference type="SUPFAM" id="SSF56059">
    <property type="entry name" value="Glutathione synthetase ATP-binding domain-like"/>
    <property type="match status" value="1"/>
</dbReference>
<dbReference type="GO" id="GO:0036064">
    <property type="term" value="C:ciliary basal body"/>
    <property type="evidence" value="ECO:0007669"/>
    <property type="project" value="TreeGrafter"/>
</dbReference>
<sequence length="491" mass="58347">MINMVNIAVENSSIPFEYPVYHFGAPNNKTFYLNMSNKPIVYHARRPDHVWREMFDRANWEQQLRGINRSHRRQFVLSHQKMSGVNYYQSLSYGQMTSQLSCQNEFAKYRLAHNINRQQRLDKTYSIMPRSFVLPTHAKQFKQFQKHNPNMWMIDKRSSGSLGYSIQVLRAKNVNLKSRNIRVVQEYLADTVLFKNHKFDLRVYLLITSIDPLIAYVYNDGYTKIAAKNYSYPTDSNHRDIGKHLTNVAQSRLLPNVTECKVYDDLEPQVGFDEVMEELFANRQQFTDEKLFKMDNIQDFRNEFDSRMRSLFQKLMVAQQKQMLQKDLQTGQTHKYPRKYYARYGADVMILRDGSFKLIEVNRQPMQATTCNIQKRIAPKMIVDEFNLVGIPCVNNGTHILNPTLNDKNDKIKALQRKETYSIEQLKRMEEIEFELLSEFEQRALMQIIDEEQRIGNWHRIWPNDQRKYVEDMGRQTNLNWLAHLFTKSKK</sequence>
<dbReference type="AlphaFoldDB" id="A0A146K920"/>
<dbReference type="PANTHER" id="PTHR12241">
    <property type="entry name" value="TUBULIN POLYGLUTAMYLASE"/>
    <property type="match status" value="1"/>
</dbReference>
<feature type="non-terminal residue" evidence="6">
    <location>
        <position position="1"/>
    </location>
</feature>
<evidence type="ECO:0000256" key="3">
    <source>
        <dbReference type="ARBA" id="ARBA00022840"/>
    </source>
</evidence>
<dbReference type="GO" id="GO:0015631">
    <property type="term" value="F:tubulin binding"/>
    <property type="evidence" value="ECO:0007669"/>
    <property type="project" value="TreeGrafter"/>
</dbReference>
<dbReference type="Gene3D" id="3.30.470.20">
    <property type="entry name" value="ATP-grasp fold, B domain"/>
    <property type="match status" value="1"/>
</dbReference>
<keyword evidence="1 6" id="KW-0436">Ligase</keyword>
<comment type="catalytic activity">
    <reaction evidence="5">
        <text>L-glutamyl-[protein] + L-glutamate + ATP = gamma-L-glutamyl-L-glutamyl-[protein] + ADP + phosphate + H(+)</text>
        <dbReference type="Rhea" id="RHEA:60144"/>
        <dbReference type="Rhea" id="RHEA-COMP:10208"/>
        <dbReference type="Rhea" id="RHEA-COMP:15517"/>
        <dbReference type="ChEBI" id="CHEBI:15378"/>
        <dbReference type="ChEBI" id="CHEBI:29973"/>
        <dbReference type="ChEBI" id="CHEBI:29985"/>
        <dbReference type="ChEBI" id="CHEBI:30616"/>
        <dbReference type="ChEBI" id="CHEBI:43474"/>
        <dbReference type="ChEBI" id="CHEBI:143622"/>
        <dbReference type="ChEBI" id="CHEBI:456216"/>
    </reaction>
    <physiologicalReaction direction="left-to-right" evidence="5">
        <dbReference type="Rhea" id="RHEA:60145"/>
    </physiologicalReaction>
</comment>
<organism evidence="6">
    <name type="scientific">Trepomonas sp. PC1</name>
    <dbReference type="NCBI Taxonomy" id="1076344"/>
    <lineage>
        <taxon>Eukaryota</taxon>
        <taxon>Metamonada</taxon>
        <taxon>Diplomonadida</taxon>
        <taxon>Hexamitidae</taxon>
        <taxon>Hexamitinae</taxon>
        <taxon>Trepomonas</taxon>
    </lineage>
</organism>
<reference evidence="6" key="1">
    <citation type="submission" date="2015-07" db="EMBL/GenBank/DDBJ databases">
        <title>Adaptation to a free-living lifestyle via gene acquisitions in the diplomonad Trepomonas sp. PC1.</title>
        <authorList>
            <person name="Xu F."/>
            <person name="Jerlstrom-Hultqvist J."/>
            <person name="Kolisko M."/>
            <person name="Simpson A.G.B."/>
            <person name="Roger A.J."/>
            <person name="Svard S.G."/>
            <person name="Andersson J.O."/>
        </authorList>
    </citation>
    <scope>NUCLEOTIDE SEQUENCE</scope>
    <source>
        <strain evidence="6">PC1</strain>
    </source>
</reference>
<dbReference type="GO" id="GO:0005524">
    <property type="term" value="F:ATP binding"/>
    <property type="evidence" value="ECO:0007669"/>
    <property type="project" value="UniProtKB-KW"/>
</dbReference>
<name>A0A146K920_9EUKA</name>
<evidence type="ECO:0000256" key="1">
    <source>
        <dbReference type="ARBA" id="ARBA00022598"/>
    </source>
</evidence>
<dbReference type="InterPro" id="IPR004344">
    <property type="entry name" value="TTL/TTLL_fam"/>
</dbReference>
<dbReference type="EMBL" id="GDID01003296">
    <property type="protein sequence ID" value="JAP93310.1"/>
    <property type="molecule type" value="Transcribed_RNA"/>
</dbReference>
<dbReference type="Pfam" id="PF03133">
    <property type="entry name" value="TTL"/>
    <property type="match status" value="1"/>
</dbReference>
<evidence type="ECO:0000313" key="6">
    <source>
        <dbReference type="EMBL" id="JAP93310.1"/>
    </source>
</evidence>
<dbReference type="GO" id="GO:0070740">
    <property type="term" value="F:tubulin-glutamic acid ligase activity"/>
    <property type="evidence" value="ECO:0007669"/>
    <property type="project" value="TreeGrafter"/>
</dbReference>
<protein>
    <recommendedName>
        <fullName evidence="4">Tubulin--tyrosine ligase-like protein 5</fullName>
    </recommendedName>
</protein>
<keyword evidence="2" id="KW-0547">Nucleotide-binding</keyword>
<keyword evidence="3" id="KW-0067">ATP-binding</keyword>
<proteinExistence type="predicted"/>
<dbReference type="PROSITE" id="PS51221">
    <property type="entry name" value="TTL"/>
    <property type="match status" value="1"/>
</dbReference>
<gene>
    <name evidence="6" type="ORF">TPC1_14458</name>
</gene>
<evidence type="ECO:0000256" key="2">
    <source>
        <dbReference type="ARBA" id="ARBA00022741"/>
    </source>
</evidence>
<evidence type="ECO:0000256" key="4">
    <source>
        <dbReference type="ARBA" id="ARBA00041448"/>
    </source>
</evidence>
<dbReference type="GO" id="GO:0000226">
    <property type="term" value="P:microtubule cytoskeleton organization"/>
    <property type="evidence" value="ECO:0007669"/>
    <property type="project" value="TreeGrafter"/>
</dbReference>
<dbReference type="PANTHER" id="PTHR12241:SF145">
    <property type="entry name" value="TUBULIN POLYGLUTAMYLASE TTLL5"/>
    <property type="match status" value="1"/>
</dbReference>
<evidence type="ECO:0000256" key="5">
    <source>
        <dbReference type="ARBA" id="ARBA00049274"/>
    </source>
</evidence>